<protein>
    <submittedName>
        <fullName evidence="5">DNA-binding domain-containing protein, AraC-type</fullName>
    </submittedName>
</protein>
<keyword evidence="1" id="KW-0805">Transcription regulation</keyword>
<evidence type="ECO:0000256" key="3">
    <source>
        <dbReference type="ARBA" id="ARBA00023163"/>
    </source>
</evidence>
<evidence type="ECO:0000313" key="5">
    <source>
        <dbReference type="EMBL" id="EIJ37085.1"/>
    </source>
</evidence>
<gene>
    <name evidence="5" type="ORF">JoomaDRAFT_0018</name>
</gene>
<dbReference type="Proteomes" id="UP000004690">
    <property type="component" value="Unassembled WGS sequence"/>
</dbReference>
<dbReference type="SUPFAM" id="SSF46689">
    <property type="entry name" value="Homeodomain-like"/>
    <property type="match status" value="1"/>
</dbReference>
<name>I3C0E2_9FLAO</name>
<organism evidence="5 6">
    <name type="scientific">Galbibacter orientalis DSM 19592</name>
    <dbReference type="NCBI Taxonomy" id="926559"/>
    <lineage>
        <taxon>Bacteria</taxon>
        <taxon>Pseudomonadati</taxon>
        <taxon>Bacteroidota</taxon>
        <taxon>Flavobacteriia</taxon>
        <taxon>Flavobacteriales</taxon>
        <taxon>Flavobacteriaceae</taxon>
        <taxon>Galbibacter</taxon>
    </lineage>
</organism>
<proteinExistence type="predicted"/>
<keyword evidence="3" id="KW-0804">Transcription</keyword>
<dbReference type="InterPro" id="IPR018060">
    <property type="entry name" value="HTH_AraC"/>
</dbReference>
<dbReference type="PRINTS" id="PR00032">
    <property type="entry name" value="HTHARAC"/>
</dbReference>
<keyword evidence="6" id="KW-1185">Reference proteome</keyword>
<evidence type="ECO:0000256" key="2">
    <source>
        <dbReference type="ARBA" id="ARBA00023125"/>
    </source>
</evidence>
<dbReference type="HOGENOM" id="CLU_1052834_0_0_10"/>
<keyword evidence="2 5" id="KW-0238">DNA-binding</keyword>
<dbReference type="GO" id="GO:0043565">
    <property type="term" value="F:sequence-specific DNA binding"/>
    <property type="evidence" value="ECO:0007669"/>
    <property type="project" value="InterPro"/>
</dbReference>
<dbReference type="EMBL" id="JH651380">
    <property type="protein sequence ID" value="EIJ37085.1"/>
    <property type="molecule type" value="Genomic_DNA"/>
</dbReference>
<dbReference type="GO" id="GO:0003700">
    <property type="term" value="F:DNA-binding transcription factor activity"/>
    <property type="evidence" value="ECO:0007669"/>
    <property type="project" value="InterPro"/>
</dbReference>
<dbReference type="eggNOG" id="COG2207">
    <property type="taxonomic scope" value="Bacteria"/>
</dbReference>
<dbReference type="STRING" id="926559.JoomaDRAFT_0018"/>
<dbReference type="Gene3D" id="1.10.10.60">
    <property type="entry name" value="Homeodomain-like"/>
    <property type="match status" value="1"/>
</dbReference>
<dbReference type="AlphaFoldDB" id="I3C0E2"/>
<feature type="domain" description="HTH araC/xylS-type" evidence="4">
    <location>
        <begin position="163"/>
        <end position="263"/>
    </location>
</feature>
<evidence type="ECO:0000256" key="1">
    <source>
        <dbReference type="ARBA" id="ARBA00023015"/>
    </source>
</evidence>
<dbReference type="PROSITE" id="PS01124">
    <property type="entry name" value="HTH_ARAC_FAMILY_2"/>
    <property type="match status" value="1"/>
</dbReference>
<sequence length="264" mass="30771">MDFFIIQFQGDVAFTKQYNNCYLLCLVHAGQLTVHINKDLQILKRGQCLLVETPHFLTLNIHGHVQLAYVAVSSLDYIKRFLISFPLLFLYSTKKRLVVISLDKQQEHLMVGLLGYLWYRRQRIPSILKMDEEPFSMAWQLLFFALYENLTPKPYANASRQTQLFLAFLMEVKESKGKAHRIRYYAAKLCISTNYLSKVVKQISGQPPRYFIVHTILLESKKLFYTHKSLKEIAANMGFSSVHHFSAFFAKYTGMSPSAFMKRM</sequence>
<dbReference type="PANTHER" id="PTHR43280:SF32">
    <property type="entry name" value="TRANSCRIPTIONAL REGULATORY PROTEIN"/>
    <property type="match status" value="1"/>
</dbReference>
<dbReference type="InterPro" id="IPR020449">
    <property type="entry name" value="Tscrpt_reg_AraC-type_HTH"/>
</dbReference>
<dbReference type="Pfam" id="PF12833">
    <property type="entry name" value="HTH_18"/>
    <property type="match status" value="1"/>
</dbReference>
<reference evidence="5 6" key="1">
    <citation type="submission" date="2012-02" db="EMBL/GenBank/DDBJ databases">
        <title>Improved High-Quality Draft genome of Joostella marina DSM 19592.</title>
        <authorList>
            <consortium name="US DOE Joint Genome Institute (JGI-PGF)"/>
            <person name="Lucas S."/>
            <person name="Copeland A."/>
            <person name="Lapidus A."/>
            <person name="Bruce D."/>
            <person name="Goodwin L."/>
            <person name="Pitluck S."/>
            <person name="Peters L."/>
            <person name="Chertkov O."/>
            <person name="Ovchinnikova G."/>
            <person name="Kyrpides N."/>
            <person name="Mavromatis K."/>
            <person name="Detter J.C."/>
            <person name="Han C."/>
            <person name="Land M."/>
            <person name="Hauser L."/>
            <person name="Markowitz V."/>
            <person name="Cheng J.-F."/>
            <person name="Hugenholtz P."/>
            <person name="Woyke T."/>
            <person name="Wu D."/>
            <person name="Tindall B."/>
            <person name="Brambilla E."/>
            <person name="Klenk H.-P."/>
            <person name="Eisen J.A."/>
        </authorList>
    </citation>
    <scope>NUCLEOTIDE SEQUENCE [LARGE SCALE GENOMIC DNA]</scope>
    <source>
        <strain evidence="5 6">DSM 19592</strain>
    </source>
</reference>
<accession>I3C0E2</accession>
<dbReference type="InterPro" id="IPR009057">
    <property type="entry name" value="Homeodomain-like_sf"/>
</dbReference>
<dbReference type="SMART" id="SM00342">
    <property type="entry name" value="HTH_ARAC"/>
    <property type="match status" value="1"/>
</dbReference>
<evidence type="ECO:0000259" key="4">
    <source>
        <dbReference type="PROSITE" id="PS01124"/>
    </source>
</evidence>
<dbReference type="PANTHER" id="PTHR43280">
    <property type="entry name" value="ARAC-FAMILY TRANSCRIPTIONAL REGULATOR"/>
    <property type="match status" value="1"/>
</dbReference>
<evidence type="ECO:0000313" key="6">
    <source>
        <dbReference type="Proteomes" id="UP000004690"/>
    </source>
</evidence>